<organism evidence="1 2">
    <name type="scientific">Engystomops pustulosus</name>
    <name type="common">Tungara frog</name>
    <name type="synonym">Physalaemus pustulosus</name>
    <dbReference type="NCBI Taxonomy" id="76066"/>
    <lineage>
        <taxon>Eukaryota</taxon>
        <taxon>Metazoa</taxon>
        <taxon>Chordata</taxon>
        <taxon>Craniata</taxon>
        <taxon>Vertebrata</taxon>
        <taxon>Euteleostomi</taxon>
        <taxon>Amphibia</taxon>
        <taxon>Batrachia</taxon>
        <taxon>Anura</taxon>
        <taxon>Neobatrachia</taxon>
        <taxon>Hyloidea</taxon>
        <taxon>Leptodactylidae</taxon>
        <taxon>Leiuperinae</taxon>
        <taxon>Engystomops</taxon>
    </lineage>
</organism>
<protein>
    <submittedName>
        <fullName evidence="1">Uncharacterized protein</fullName>
    </submittedName>
</protein>
<proteinExistence type="predicted"/>
<comment type="caution">
    <text evidence="1">The sequence shown here is derived from an EMBL/GenBank/DDBJ whole genome shotgun (WGS) entry which is preliminary data.</text>
</comment>
<sequence length="77" mass="8687">MKLLQSSKLSLPGSQYSDLRTLQTPVSHSGRWITVYCSNGSLPFGNDSYIANNKMMRCLLCTEVISSKNIRHHNLFP</sequence>
<dbReference type="EMBL" id="WNYA01000009">
    <property type="protein sequence ID" value="KAG8555530.1"/>
    <property type="molecule type" value="Genomic_DNA"/>
</dbReference>
<gene>
    <name evidence="1" type="ORF">GDO81_017739</name>
</gene>
<keyword evidence="2" id="KW-1185">Reference proteome</keyword>
<dbReference type="AlphaFoldDB" id="A0AAV7A7S0"/>
<evidence type="ECO:0000313" key="1">
    <source>
        <dbReference type="EMBL" id="KAG8555530.1"/>
    </source>
</evidence>
<reference evidence="1" key="1">
    <citation type="thesis" date="2020" institute="ProQuest LLC" country="789 East Eisenhower Parkway, Ann Arbor, MI, USA">
        <title>Comparative Genomics and Chromosome Evolution.</title>
        <authorList>
            <person name="Mudd A.B."/>
        </authorList>
    </citation>
    <scope>NUCLEOTIDE SEQUENCE</scope>
    <source>
        <strain evidence="1">237g6f4</strain>
        <tissue evidence="1">Blood</tissue>
    </source>
</reference>
<name>A0AAV7A7S0_ENGPU</name>
<accession>A0AAV7A7S0</accession>
<dbReference type="Proteomes" id="UP000824782">
    <property type="component" value="Unassembled WGS sequence"/>
</dbReference>
<evidence type="ECO:0000313" key="2">
    <source>
        <dbReference type="Proteomes" id="UP000824782"/>
    </source>
</evidence>